<evidence type="ECO:0000313" key="3">
    <source>
        <dbReference type="EMBL" id="CAE4596318.1"/>
    </source>
</evidence>
<gene>
    <name evidence="3" type="ORF">AMON00008_LOCUS26811</name>
</gene>
<keyword evidence="2" id="KW-0812">Transmembrane</keyword>
<name>A0A7S4QXF2_9DINO</name>
<feature type="region of interest" description="Disordered" evidence="1">
    <location>
        <begin position="85"/>
        <end position="108"/>
    </location>
</feature>
<protein>
    <submittedName>
        <fullName evidence="3">Uncharacterized protein</fullName>
    </submittedName>
</protein>
<dbReference type="AlphaFoldDB" id="A0A7S4QXF2"/>
<evidence type="ECO:0000256" key="1">
    <source>
        <dbReference type="SAM" id="MobiDB-lite"/>
    </source>
</evidence>
<feature type="transmembrane region" description="Helical" evidence="2">
    <location>
        <begin position="135"/>
        <end position="166"/>
    </location>
</feature>
<accession>A0A7S4QXF2</accession>
<feature type="compositionally biased region" description="Low complexity" evidence="1">
    <location>
        <begin position="95"/>
        <end position="108"/>
    </location>
</feature>
<keyword evidence="2" id="KW-1133">Transmembrane helix</keyword>
<sequence length="303" mass="31234">MSMPQPPMQGSAAAQMGPALPTAACVVGTPVTPAPPVQVPVVVPHGLVSGQQVAFTAPDGQTVAVSVPEGVTAGSTLLVQYQPVQPTVTPPRPSTPAAAPQPAAAQPQPAPAVALPVPVATVAEDEDQRLACQRWWLYGLAWGACLCHPLAWLAPVLWLGLAAIYYCKPRQQRAQMPRQRGPALASLITCSVLFAVVVLAGLVAAALMIGQSIEVDKYHHHHPHNWQPPCGRHFGTFSFGGPPLNAAPGGLPESHVAEVRGPPGAFRGLALAPSVALAAAPSMEAASNQSAVLLPQVNATLVI</sequence>
<reference evidence="3" key="1">
    <citation type="submission" date="2021-01" db="EMBL/GenBank/DDBJ databases">
        <authorList>
            <person name="Corre E."/>
            <person name="Pelletier E."/>
            <person name="Niang G."/>
            <person name="Scheremetjew M."/>
            <person name="Finn R."/>
            <person name="Kale V."/>
            <person name="Holt S."/>
            <person name="Cochrane G."/>
            <person name="Meng A."/>
            <person name="Brown T."/>
            <person name="Cohen L."/>
        </authorList>
    </citation>
    <scope>NUCLEOTIDE SEQUENCE</scope>
    <source>
        <strain evidence="3">CCMP3105</strain>
    </source>
</reference>
<keyword evidence="2" id="KW-0472">Membrane</keyword>
<feature type="transmembrane region" description="Helical" evidence="2">
    <location>
        <begin position="187"/>
        <end position="209"/>
    </location>
</feature>
<evidence type="ECO:0000256" key="2">
    <source>
        <dbReference type="SAM" id="Phobius"/>
    </source>
</evidence>
<organism evidence="3">
    <name type="scientific">Alexandrium monilatum</name>
    <dbReference type="NCBI Taxonomy" id="311494"/>
    <lineage>
        <taxon>Eukaryota</taxon>
        <taxon>Sar</taxon>
        <taxon>Alveolata</taxon>
        <taxon>Dinophyceae</taxon>
        <taxon>Gonyaulacales</taxon>
        <taxon>Pyrocystaceae</taxon>
        <taxon>Alexandrium</taxon>
    </lineage>
</organism>
<proteinExistence type="predicted"/>
<dbReference type="EMBL" id="HBNR01038769">
    <property type="protein sequence ID" value="CAE4596318.1"/>
    <property type="molecule type" value="Transcribed_RNA"/>
</dbReference>